<dbReference type="PROSITE" id="PS50995">
    <property type="entry name" value="HTH_MARR_2"/>
    <property type="match status" value="1"/>
</dbReference>
<dbReference type="PANTHER" id="PTHR33164">
    <property type="entry name" value="TRANSCRIPTIONAL REGULATOR, MARR FAMILY"/>
    <property type="match status" value="1"/>
</dbReference>
<accession>A0AAP5C3A5</accession>
<sequence length="161" mass="18408">MSTFSRQRGAMTSPSITPDEWAAWRGFRRMAEITSGRIVQDITRSTGLSRADFIVLMELSQSKDHCRRQRELLDYLEWDKTRLSHQLTRMAGRGLIERDTDADKVVVIRMTAEGRAQLRAARPVHVAGVRQYFLDHLSADDLAALQQITDKLHAALQDEEN</sequence>
<dbReference type="GO" id="GO:0006950">
    <property type="term" value="P:response to stress"/>
    <property type="evidence" value="ECO:0007669"/>
    <property type="project" value="TreeGrafter"/>
</dbReference>
<evidence type="ECO:0000259" key="1">
    <source>
        <dbReference type="PROSITE" id="PS50995"/>
    </source>
</evidence>
<dbReference type="PANTHER" id="PTHR33164:SF99">
    <property type="entry name" value="MARR FAMILY REGULATORY PROTEIN"/>
    <property type="match status" value="1"/>
</dbReference>
<feature type="domain" description="HTH marR-type" evidence="1">
    <location>
        <begin position="1"/>
        <end position="154"/>
    </location>
</feature>
<dbReference type="AlphaFoldDB" id="A0AAP5C3A5"/>
<dbReference type="InterPro" id="IPR036390">
    <property type="entry name" value="WH_DNA-bd_sf"/>
</dbReference>
<dbReference type="RefSeq" id="WP_295545811.1">
    <property type="nucleotide sequence ID" value="NZ_CP158789.1"/>
</dbReference>
<name>A0AAP5C3A5_9GAMM</name>
<protein>
    <submittedName>
        <fullName evidence="2">MarR family transcriptional regulator</fullName>
    </submittedName>
</protein>
<dbReference type="SMART" id="SM00347">
    <property type="entry name" value="HTH_MARR"/>
    <property type="match status" value="1"/>
</dbReference>
<gene>
    <name evidence="2" type="ORF">Q0031_03785</name>
</gene>
<dbReference type="EMBL" id="JAVIAC010000002">
    <property type="protein sequence ID" value="MDQ7950897.1"/>
    <property type="molecule type" value="Genomic_DNA"/>
</dbReference>
<reference evidence="2" key="1">
    <citation type="submission" date="2023-07" db="EMBL/GenBank/DDBJ databases">
        <authorList>
            <person name="Shahid S."/>
            <person name="Akbar M.Y."/>
            <person name="Ajmal W."/>
            <person name="Ansari A."/>
            <person name="Ghazanfar S."/>
        </authorList>
    </citation>
    <scope>NUCLEOTIDE SEQUENCE</scope>
    <source>
        <strain evidence="2">NIGAB</strain>
    </source>
</reference>
<dbReference type="SUPFAM" id="SSF46785">
    <property type="entry name" value="Winged helix' DNA-binding domain"/>
    <property type="match status" value="1"/>
</dbReference>
<dbReference type="InterPro" id="IPR039422">
    <property type="entry name" value="MarR/SlyA-like"/>
</dbReference>
<organism evidence="2 3">
    <name type="scientific">Stenotrophomonas geniculata</name>
    <dbReference type="NCBI Taxonomy" id="86188"/>
    <lineage>
        <taxon>Bacteria</taxon>
        <taxon>Pseudomonadati</taxon>
        <taxon>Pseudomonadota</taxon>
        <taxon>Gammaproteobacteria</taxon>
        <taxon>Lysobacterales</taxon>
        <taxon>Lysobacteraceae</taxon>
        <taxon>Stenotrophomonas</taxon>
    </lineage>
</organism>
<dbReference type="InterPro" id="IPR000835">
    <property type="entry name" value="HTH_MarR-typ"/>
</dbReference>
<comment type="caution">
    <text evidence="2">The sequence shown here is derived from an EMBL/GenBank/DDBJ whole genome shotgun (WGS) entry which is preliminary data.</text>
</comment>
<evidence type="ECO:0000313" key="2">
    <source>
        <dbReference type="EMBL" id="MDQ7950897.1"/>
    </source>
</evidence>
<proteinExistence type="predicted"/>
<dbReference type="GO" id="GO:0003700">
    <property type="term" value="F:DNA-binding transcription factor activity"/>
    <property type="evidence" value="ECO:0007669"/>
    <property type="project" value="InterPro"/>
</dbReference>
<dbReference type="Pfam" id="PF12802">
    <property type="entry name" value="MarR_2"/>
    <property type="match status" value="1"/>
</dbReference>
<dbReference type="Gene3D" id="1.10.10.10">
    <property type="entry name" value="Winged helix-like DNA-binding domain superfamily/Winged helix DNA-binding domain"/>
    <property type="match status" value="1"/>
</dbReference>
<dbReference type="InterPro" id="IPR036388">
    <property type="entry name" value="WH-like_DNA-bd_sf"/>
</dbReference>
<evidence type="ECO:0000313" key="3">
    <source>
        <dbReference type="Proteomes" id="UP001240529"/>
    </source>
</evidence>
<dbReference type="Proteomes" id="UP001240529">
    <property type="component" value="Unassembled WGS sequence"/>
</dbReference>